<proteinExistence type="predicted"/>
<keyword evidence="2" id="KW-1185">Reference proteome</keyword>
<protein>
    <submittedName>
        <fullName evidence="1">Uncharacterized protein</fullName>
    </submittedName>
</protein>
<dbReference type="Proteomes" id="UP000887116">
    <property type="component" value="Unassembled WGS sequence"/>
</dbReference>
<dbReference type="OrthoDB" id="10445580at2759"/>
<organism evidence="1 2">
    <name type="scientific">Trichonephila clavata</name>
    <name type="common">Joro spider</name>
    <name type="synonym">Nephila clavata</name>
    <dbReference type="NCBI Taxonomy" id="2740835"/>
    <lineage>
        <taxon>Eukaryota</taxon>
        <taxon>Metazoa</taxon>
        <taxon>Ecdysozoa</taxon>
        <taxon>Arthropoda</taxon>
        <taxon>Chelicerata</taxon>
        <taxon>Arachnida</taxon>
        <taxon>Araneae</taxon>
        <taxon>Araneomorphae</taxon>
        <taxon>Entelegynae</taxon>
        <taxon>Araneoidea</taxon>
        <taxon>Nephilidae</taxon>
        <taxon>Trichonephila</taxon>
    </lineage>
</organism>
<name>A0A8X6F045_TRICU</name>
<feature type="non-terminal residue" evidence="1">
    <location>
        <position position="39"/>
    </location>
</feature>
<evidence type="ECO:0000313" key="1">
    <source>
        <dbReference type="EMBL" id="GFQ67345.1"/>
    </source>
</evidence>
<accession>A0A8X6F045</accession>
<evidence type="ECO:0000313" key="2">
    <source>
        <dbReference type="Proteomes" id="UP000887116"/>
    </source>
</evidence>
<dbReference type="AlphaFoldDB" id="A0A8X6F045"/>
<dbReference type="EMBL" id="BMAO01020435">
    <property type="protein sequence ID" value="GFQ67345.1"/>
    <property type="molecule type" value="Genomic_DNA"/>
</dbReference>
<reference evidence="1" key="1">
    <citation type="submission" date="2020-07" db="EMBL/GenBank/DDBJ databases">
        <title>Multicomponent nature underlies the extraordinary mechanical properties of spider dragline silk.</title>
        <authorList>
            <person name="Kono N."/>
            <person name="Nakamura H."/>
            <person name="Mori M."/>
            <person name="Yoshida Y."/>
            <person name="Ohtoshi R."/>
            <person name="Malay A.D."/>
            <person name="Moran D.A.P."/>
            <person name="Tomita M."/>
            <person name="Numata K."/>
            <person name="Arakawa K."/>
        </authorList>
    </citation>
    <scope>NUCLEOTIDE SEQUENCE</scope>
</reference>
<gene>
    <name evidence="1" type="ORF">TNCT_174431</name>
</gene>
<comment type="caution">
    <text evidence="1">The sequence shown here is derived from an EMBL/GenBank/DDBJ whole genome shotgun (WGS) entry which is preliminary data.</text>
</comment>
<sequence>MNNSLKNTLTVQTACSERNEDAVFAEEASLSETIEVPFK</sequence>